<dbReference type="PANTHER" id="PTHR33121">
    <property type="entry name" value="CYCLIC DI-GMP PHOSPHODIESTERASE PDEF"/>
    <property type="match status" value="1"/>
</dbReference>
<keyword evidence="3" id="KW-1185">Reference proteome</keyword>
<dbReference type="Pfam" id="PF00563">
    <property type="entry name" value="EAL"/>
    <property type="match status" value="1"/>
</dbReference>
<dbReference type="InterPro" id="IPR001633">
    <property type="entry name" value="EAL_dom"/>
</dbReference>
<dbReference type="InterPro" id="IPR029016">
    <property type="entry name" value="GAF-like_dom_sf"/>
</dbReference>
<sequence>MTAARPVDPAHPAGADGLLRSGDDTDWVQHLLQLARVRLGMELSWVSRVEDDTVVVEAVSGAVPDVPLAAGYTSPLGDSYCVRVLDGAAPLVVQDAALDPLTANLPATAEMGIGSYVGVPLQRSSGAVYGTLCCLNRDPDPHLRLRDAQFLQLLADLLMDLLDRGEDRTMQLREDEATRDGVRALIADGGPDMVLQSIHALPDLRIIGYESLARFAAGTPDVWFARAREVGLGVELELAAVANALEHLDQLTDEQFLTVNVSPDVVSHPGLVAVLGRRGLHQLILEITEHEKVDDYLGLREAMDRWRTRGVRFAVDDAGAGYSGMRQLIELRPEMIKLDRSITRGLDADPARFAMATALAAFAREIGSGLVAEGVETASELAKALELRIPLAQGYHLGRPGERRPRVDLTRPRLTA</sequence>
<dbReference type="AlphaFoldDB" id="A0A938YFE5"/>
<dbReference type="PANTHER" id="PTHR33121:SF76">
    <property type="entry name" value="SIGNALING PROTEIN"/>
    <property type="match status" value="1"/>
</dbReference>
<dbReference type="InterPro" id="IPR050706">
    <property type="entry name" value="Cyclic-di-GMP_PDE-like"/>
</dbReference>
<proteinExistence type="predicted"/>
<dbReference type="Proteomes" id="UP000663801">
    <property type="component" value="Unassembled WGS sequence"/>
</dbReference>
<dbReference type="InterPro" id="IPR003018">
    <property type="entry name" value="GAF"/>
</dbReference>
<evidence type="ECO:0000313" key="3">
    <source>
        <dbReference type="Proteomes" id="UP000663801"/>
    </source>
</evidence>
<feature type="domain" description="EAL" evidence="1">
    <location>
        <begin position="175"/>
        <end position="414"/>
    </location>
</feature>
<dbReference type="Gene3D" id="3.20.20.450">
    <property type="entry name" value="EAL domain"/>
    <property type="match status" value="1"/>
</dbReference>
<dbReference type="SMART" id="SM00052">
    <property type="entry name" value="EAL"/>
    <property type="match status" value="1"/>
</dbReference>
<evidence type="ECO:0000259" key="1">
    <source>
        <dbReference type="PROSITE" id="PS50883"/>
    </source>
</evidence>
<reference evidence="2" key="1">
    <citation type="submission" date="2021-01" db="EMBL/GenBank/DDBJ databases">
        <title>KCTC 19127 draft genome.</title>
        <authorList>
            <person name="An D."/>
        </authorList>
    </citation>
    <scope>NUCLEOTIDE SEQUENCE</scope>
    <source>
        <strain evidence="2">KCTC 19127</strain>
    </source>
</reference>
<dbReference type="CDD" id="cd01948">
    <property type="entry name" value="EAL"/>
    <property type="match status" value="1"/>
</dbReference>
<dbReference type="Gene3D" id="3.30.450.40">
    <property type="match status" value="1"/>
</dbReference>
<dbReference type="RefSeq" id="WP_205256789.1">
    <property type="nucleotide sequence ID" value="NZ_BAAAPV010000004.1"/>
</dbReference>
<name>A0A938YFE5_9ACTN</name>
<dbReference type="SUPFAM" id="SSF141868">
    <property type="entry name" value="EAL domain-like"/>
    <property type="match status" value="1"/>
</dbReference>
<protein>
    <submittedName>
        <fullName evidence="2">EAL domain-containing protein</fullName>
    </submittedName>
</protein>
<evidence type="ECO:0000313" key="2">
    <source>
        <dbReference type="EMBL" id="MBM9476676.1"/>
    </source>
</evidence>
<dbReference type="InterPro" id="IPR035919">
    <property type="entry name" value="EAL_sf"/>
</dbReference>
<dbReference type="EMBL" id="JAERWL010000008">
    <property type="protein sequence ID" value="MBM9476676.1"/>
    <property type="molecule type" value="Genomic_DNA"/>
</dbReference>
<organism evidence="2 3">
    <name type="scientific">Nakamurella flavida</name>
    <dbReference type="NCBI Taxonomy" id="363630"/>
    <lineage>
        <taxon>Bacteria</taxon>
        <taxon>Bacillati</taxon>
        <taxon>Actinomycetota</taxon>
        <taxon>Actinomycetes</taxon>
        <taxon>Nakamurellales</taxon>
        <taxon>Nakamurellaceae</taxon>
        <taxon>Nakamurella</taxon>
    </lineage>
</organism>
<dbReference type="SUPFAM" id="SSF55781">
    <property type="entry name" value="GAF domain-like"/>
    <property type="match status" value="1"/>
</dbReference>
<dbReference type="Pfam" id="PF13185">
    <property type="entry name" value="GAF_2"/>
    <property type="match status" value="1"/>
</dbReference>
<comment type="caution">
    <text evidence="2">The sequence shown here is derived from an EMBL/GenBank/DDBJ whole genome shotgun (WGS) entry which is preliminary data.</text>
</comment>
<accession>A0A938YFE5</accession>
<dbReference type="PROSITE" id="PS50883">
    <property type="entry name" value="EAL"/>
    <property type="match status" value="1"/>
</dbReference>
<dbReference type="GO" id="GO:0071111">
    <property type="term" value="F:cyclic-guanylate-specific phosphodiesterase activity"/>
    <property type="evidence" value="ECO:0007669"/>
    <property type="project" value="InterPro"/>
</dbReference>
<gene>
    <name evidence="2" type="ORF">JL107_09495</name>
</gene>